<reference evidence="2" key="2">
    <citation type="submission" date="2015-01" db="EMBL/GenBank/DDBJ databases">
        <title>Evolutionary Origins and Diversification of the Mycorrhizal Mutualists.</title>
        <authorList>
            <consortium name="DOE Joint Genome Institute"/>
            <consortium name="Mycorrhizal Genomics Consortium"/>
            <person name="Kohler A."/>
            <person name="Kuo A."/>
            <person name="Nagy L.G."/>
            <person name="Floudas D."/>
            <person name="Copeland A."/>
            <person name="Barry K.W."/>
            <person name="Cichocki N."/>
            <person name="Veneault-Fourrey C."/>
            <person name="LaButti K."/>
            <person name="Lindquist E.A."/>
            <person name="Lipzen A."/>
            <person name="Lundell T."/>
            <person name="Morin E."/>
            <person name="Murat C."/>
            <person name="Riley R."/>
            <person name="Ohm R."/>
            <person name="Sun H."/>
            <person name="Tunlid A."/>
            <person name="Henrissat B."/>
            <person name="Grigoriev I.V."/>
            <person name="Hibbett D.S."/>
            <person name="Martin F."/>
        </authorList>
    </citation>
    <scope>NUCLEOTIDE SEQUENCE [LARGE SCALE GENOMIC DNA]</scope>
    <source>
        <strain evidence="2">ATCC 200175</strain>
    </source>
</reference>
<evidence type="ECO:0000313" key="1">
    <source>
        <dbReference type="EMBL" id="KIJ10751.1"/>
    </source>
</evidence>
<keyword evidence="2" id="KW-1185">Reference proteome</keyword>
<name>A0A0C9TU56_PAXIN</name>
<sequence length="454" mass="51632">SFRSAKELQKCIEILPSGPRWKYVVIETEFHTKHILHLFFRDVIACLQVLLSDPVLTDHVEFCPHKIFTSAKRVHQIYHDWLTGDCAWELQTQLPPGSILLDIILSSNKTHITLIGNCQVHPLLISLANISSSSRNKELNNAYLLLALMLIPKFTSSNPLSTGMLADRLLHQVIDLVVEPLKKAAQYGRMMSDPAGNSKYYFTLLTAYIADTPEAHVLTCVRNNASHVTTMMKSQFGDCFRHLSRTAHLTLLQLHAITTSPSTLPAYFKACKPHLNGVNAPFWQDWALTEPSIVFGPEPLHHVHKMFWDHNFCWAINLLGEAELDFRFLLLQPLTGYHWFSDGVTLLRSPSGRDHRNIQQYIIGIVAGAAPRRCITALCALNDFRYYAQAPRFSEEDITRMQNALKEFHDNKSSIIDNGARTHWQIPKLELLKSVTLSIRLQGAPMQWTTDIHN</sequence>
<dbReference type="EMBL" id="KN819397">
    <property type="protein sequence ID" value="KIJ10751.1"/>
    <property type="molecule type" value="Genomic_DNA"/>
</dbReference>
<evidence type="ECO:0000313" key="2">
    <source>
        <dbReference type="Proteomes" id="UP000053647"/>
    </source>
</evidence>
<dbReference type="InterPro" id="IPR041078">
    <property type="entry name" value="Plavaka"/>
</dbReference>
<dbReference type="HOGENOM" id="CLU_006344_10_3_1"/>
<dbReference type="Proteomes" id="UP000053647">
    <property type="component" value="Unassembled WGS sequence"/>
</dbReference>
<gene>
    <name evidence="1" type="ORF">PAXINDRAFT_85581</name>
</gene>
<dbReference type="AlphaFoldDB" id="A0A0C9TU56"/>
<protein>
    <submittedName>
        <fullName evidence="1">Uncharacterized protein</fullName>
    </submittedName>
</protein>
<accession>A0A0C9TU56</accession>
<reference evidence="1 2" key="1">
    <citation type="submission" date="2014-06" db="EMBL/GenBank/DDBJ databases">
        <authorList>
            <consortium name="DOE Joint Genome Institute"/>
            <person name="Kuo A."/>
            <person name="Kohler A."/>
            <person name="Nagy L.G."/>
            <person name="Floudas D."/>
            <person name="Copeland A."/>
            <person name="Barry K.W."/>
            <person name="Cichocki N."/>
            <person name="Veneault-Fourrey C."/>
            <person name="LaButti K."/>
            <person name="Lindquist E.A."/>
            <person name="Lipzen A."/>
            <person name="Lundell T."/>
            <person name="Morin E."/>
            <person name="Murat C."/>
            <person name="Sun H."/>
            <person name="Tunlid A."/>
            <person name="Henrissat B."/>
            <person name="Grigoriev I.V."/>
            <person name="Hibbett D.S."/>
            <person name="Martin F."/>
            <person name="Nordberg H.P."/>
            <person name="Cantor M.N."/>
            <person name="Hua S.X."/>
        </authorList>
    </citation>
    <scope>NUCLEOTIDE SEQUENCE [LARGE SCALE GENOMIC DNA]</scope>
    <source>
        <strain evidence="1 2">ATCC 200175</strain>
    </source>
</reference>
<dbReference type="Pfam" id="PF18759">
    <property type="entry name" value="Plavaka"/>
    <property type="match status" value="1"/>
</dbReference>
<dbReference type="OrthoDB" id="2677878at2759"/>
<proteinExistence type="predicted"/>
<organism evidence="1 2">
    <name type="scientific">Paxillus involutus ATCC 200175</name>
    <dbReference type="NCBI Taxonomy" id="664439"/>
    <lineage>
        <taxon>Eukaryota</taxon>
        <taxon>Fungi</taxon>
        <taxon>Dikarya</taxon>
        <taxon>Basidiomycota</taxon>
        <taxon>Agaricomycotina</taxon>
        <taxon>Agaricomycetes</taxon>
        <taxon>Agaricomycetidae</taxon>
        <taxon>Boletales</taxon>
        <taxon>Paxilineae</taxon>
        <taxon>Paxillaceae</taxon>
        <taxon>Paxillus</taxon>
    </lineage>
</organism>
<feature type="non-terminal residue" evidence="1">
    <location>
        <position position="1"/>
    </location>
</feature>